<sequence length="212" mass="22854">MGGVRGVSPVDPDEARRRILEELSRDEYRTGDGFVAWLLHLFDSLVARITADLPEATPVHWALLVLAAGVLALLVALVVRRTGWLRRSGALSVSAALDAAETADAAELRVRARTALDAGRHDDAVVLALRSLVRDLDERTLIEVSAGMTAREVAAGAARPFPDLHRRLEHAAAAFDTAAYSRRPVGAKPAQDAVRLVEYVAQTRPDLAEVDA</sequence>
<gene>
    <name evidence="3" type="ORF">BF93_01585</name>
</gene>
<keyword evidence="1" id="KW-0812">Transmembrane</keyword>
<dbReference type="HOGENOM" id="CLU_097507_0_0_11"/>
<name>Z9JRH0_9MICO</name>
<organism evidence="3 4">
    <name type="scientific">Brachybacterium phenoliresistens</name>
    <dbReference type="NCBI Taxonomy" id="396014"/>
    <lineage>
        <taxon>Bacteria</taxon>
        <taxon>Bacillati</taxon>
        <taxon>Actinomycetota</taxon>
        <taxon>Actinomycetes</taxon>
        <taxon>Micrococcales</taxon>
        <taxon>Dermabacteraceae</taxon>
        <taxon>Brachybacterium</taxon>
    </lineage>
</organism>
<dbReference type="Pfam" id="PF13559">
    <property type="entry name" value="DUF4129"/>
    <property type="match status" value="1"/>
</dbReference>
<feature type="domain" description="Protein-glutamine gamma-glutamyltransferase-like C-terminal" evidence="2">
    <location>
        <begin position="128"/>
        <end position="198"/>
    </location>
</feature>
<evidence type="ECO:0000313" key="4">
    <source>
        <dbReference type="Proteomes" id="UP000023067"/>
    </source>
</evidence>
<keyword evidence="1" id="KW-0472">Membrane</keyword>
<keyword evidence="4" id="KW-1185">Reference proteome</keyword>
<dbReference type="PATRIC" id="fig|396014.3.peg.2357"/>
<comment type="caution">
    <text evidence="3">The sequence shown here is derived from an EMBL/GenBank/DDBJ whole genome shotgun (WGS) entry which is preliminary data.</text>
</comment>
<reference evidence="3 4" key="1">
    <citation type="submission" date="2014-02" db="EMBL/GenBank/DDBJ databases">
        <title>Genome sequence of Brachybacterium phenoliresistens strain W13A50.</title>
        <authorList>
            <person name="Wang X."/>
        </authorList>
    </citation>
    <scope>NUCLEOTIDE SEQUENCE [LARGE SCALE GENOMIC DNA]</scope>
    <source>
        <strain evidence="3 4">W13A50</strain>
    </source>
</reference>
<dbReference type="EMBL" id="JDYK01000012">
    <property type="protein sequence ID" value="EWS80799.1"/>
    <property type="molecule type" value="Genomic_DNA"/>
</dbReference>
<protein>
    <recommendedName>
        <fullName evidence="2">Protein-glutamine gamma-glutamyltransferase-like C-terminal domain-containing protein</fullName>
    </recommendedName>
</protein>
<evidence type="ECO:0000259" key="2">
    <source>
        <dbReference type="Pfam" id="PF13559"/>
    </source>
</evidence>
<keyword evidence="1" id="KW-1133">Transmembrane helix</keyword>
<dbReference type="Proteomes" id="UP000023067">
    <property type="component" value="Unassembled WGS sequence"/>
</dbReference>
<accession>Z9JRH0</accession>
<proteinExistence type="predicted"/>
<dbReference type="OrthoDB" id="3389322at2"/>
<dbReference type="AlphaFoldDB" id="Z9JRH0"/>
<dbReference type="eggNOG" id="ENOG5031DW3">
    <property type="taxonomic scope" value="Bacteria"/>
</dbReference>
<evidence type="ECO:0000313" key="3">
    <source>
        <dbReference type="EMBL" id="EWS80799.1"/>
    </source>
</evidence>
<dbReference type="InterPro" id="IPR025403">
    <property type="entry name" value="TgpA-like_C"/>
</dbReference>
<feature type="transmembrane region" description="Helical" evidence="1">
    <location>
        <begin position="59"/>
        <end position="79"/>
    </location>
</feature>
<dbReference type="STRING" id="396014.BF93_01585"/>
<evidence type="ECO:0000256" key="1">
    <source>
        <dbReference type="SAM" id="Phobius"/>
    </source>
</evidence>